<accession>A0A1E7QA90</accession>
<organism evidence="2 3">
    <name type="scientific">Rheinheimera salexigens</name>
    <dbReference type="NCBI Taxonomy" id="1628148"/>
    <lineage>
        <taxon>Bacteria</taxon>
        <taxon>Pseudomonadati</taxon>
        <taxon>Pseudomonadota</taxon>
        <taxon>Gammaproteobacteria</taxon>
        <taxon>Chromatiales</taxon>
        <taxon>Chromatiaceae</taxon>
        <taxon>Rheinheimera</taxon>
    </lineage>
</organism>
<dbReference type="AlphaFoldDB" id="A0A1E7QA90"/>
<sequence>MQLTDITAVVAIQDQSYGAALYEPASILVQRLQQAATSCWVAEDASSQQVLGYLFSYHSVLGEVGELGAEFTVIPDADALYLHDVAISPLARGNGIAQGLLRQAQHYANKQQLSQLTLVAVQGATSYWQRQGFHVVSKLDKSANDALASYDIEKAIYMAKQCSLL</sequence>
<dbReference type="Gene3D" id="3.40.630.30">
    <property type="match status" value="1"/>
</dbReference>
<dbReference type="SUPFAM" id="SSF55729">
    <property type="entry name" value="Acyl-CoA N-acyltransferases (Nat)"/>
    <property type="match status" value="1"/>
</dbReference>
<dbReference type="EMBL" id="MKEK01000001">
    <property type="protein sequence ID" value="OEY71011.1"/>
    <property type="molecule type" value="Genomic_DNA"/>
</dbReference>
<comment type="caution">
    <text evidence="2">The sequence shown here is derived from an EMBL/GenBank/DDBJ whole genome shotgun (WGS) entry which is preliminary data.</text>
</comment>
<proteinExistence type="predicted"/>
<reference evidence="3" key="1">
    <citation type="submission" date="2016-09" db="EMBL/GenBank/DDBJ databases">
        <authorList>
            <person name="Wan X."/>
            <person name="Hou S."/>
        </authorList>
    </citation>
    <scope>NUCLEOTIDE SEQUENCE [LARGE SCALE GENOMIC DNA]</scope>
    <source>
        <strain evidence="3">KH87</strain>
    </source>
</reference>
<dbReference type="STRING" id="1628148.BI198_08230"/>
<evidence type="ECO:0000259" key="1">
    <source>
        <dbReference type="PROSITE" id="PS51186"/>
    </source>
</evidence>
<dbReference type="PROSITE" id="PS51186">
    <property type="entry name" value="GNAT"/>
    <property type="match status" value="1"/>
</dbReference>
<dbReference type="CDD" id="cd04301">
    <property type="entry name" value="NAT_SF"/>
    <property type="match status" value="1"/>
</dbReference>
<protein>
    <recommendedName>
        <fullName evidence="1">N-acetyltransferase domain-containing protein</fullName>
    </recommendedName>
</protein>
<gene>
    <name evidence="2" type="ORF">BI198_08230</name>
</gene>
<dbReference type="InterPro" id="IPR016181">
    <property type="entry name" value="Acyl_CoA_acyltransferase"/>
</dbReference>
<keyword evidence="3" id="KW-1185">Reference proteome</keyword>
<evidence type="ECO:0000313" key="2">
    <source>
        <dbReference type="EMBL" id="OEY71011.1"/>
    </source>
</evidence>
<dbReference type="Pfam" id="PF00583">
    <property type="entry name" value="Acetyltransf_1"/>
    <property type="match status" value="1"/>
</dbReference>
<dbReference type="Proteomes" id="UP000242258">
    <property type="component" value="Unassembled WGS sequence"/>
</dbReference>
<dbReference type="InterPro" id="IPR000182">
    <property type="entry name" value="GNAT_dom"/>
</dbReference>
<dbReference type="GO" id="GO:0016747">
    <property type="term" value="F:acyltransferase activity, transferring groups other than amino-acyl groups"/>
    <property type="evidence" value="ECO:0007669"/>
    <property type="project" value="InterPro"/>
</dbReference>
<evidence type="ECO:0000313" key="3">
    <source>
        <dbReference type="Proteomes" id="UP000242258"/>
    </source>
</evidence>
<name>A0A1E7QA90_9GAMM</name>
<feature type="domain" description="N-acetyltransferase" evidence="1">
    <location>
        <begin position="1"/>
        <end position="163"/>
    </location>
</feature>